<dbReference type="PIRSF" id="PIRSF001123">
    <property type="entry name" value="PepA_GA"/>
    <property type="match status" value="1"/>
</dbReference>
<evidence type="ECO:0000256" key="4">
    <source>
        <dbReference type="ARBA" id="ARBA00022723"/>
    </source>
</evidence>
<dbReference type="InterPro" id="IPR008007">
    <property type="entry name" value="Peptidase_M42"/>
</dbReference>
<keyword evidence="3" id="KW-0645">Protease</keyword>
<dbReference type="SUPFAM" id="SSF53187">
    <property type="entry name" value="Zn-dependent exopeptidases"/>
    <property type="match status" value="1"/>
</dbReference>
<dbReference type="CDD" id="cd05656">
    <property type="entry name" value="M42_Frv"/>
    <property type="match status" value="1"/>
</dbReference>
<comment type="caution">
    <text evidence="9">The sequence shown here is derived from an EMBL/GenBank/DDBJ whole genome shotgun (WGS) entry which is preliminary data.</text>
</comment>
<evidence type="ECO:0000256" key="1">
    <source>
        <dbReference type="ARBA" id="ARBA00006272"/>
    </source>
</evidence>
<keyword evidence="2" id="KW-0031">Aminopeptidase</keyword>
<proteinExistence type="inferred from homology"/>
<feature type="binding site" evidence="8">
    <location>
        <position position="233"/>
    </location>
    <ligand>
        <name>Zn(2+)</name>
        <dbReference type="ChEBI" id="CHEBI:29105"/>
        <label>1</label>
    </ligand>
</feature>
<feature type="binding site" evidence="8">
    <location>
        <position position="320"/>
    </location>
    <ligand>
        <name>Zn(2+)</name>
        <dbReference type="ChEBI" id="CHEBI:29105"/>
        <label>2</label>
    </ligand>
</feature>
<evidence type="ECO:0000256" key="6">
    <source>
        <dbReference type="PIRNR" id="PIRNR001123"/>
    </source>
</evidence>
<name>A0A4R2RN12_9BACL</name>
<feature type="binding site" evidence="8">
    <location>
        <position position="178"/>
    </location>
    <ligand>
        <name>Zn(2+)</name>
        <dbReference type="ChEBI" id="CHEBI:29105"/>
        <label>1</label>
    </ligand>
</feature>
<evidence type="ECO:0000313" key="10">
    <source>
        <dbReference type="Proteomes" id="UP000294746"/>
    </source>
</evidence>
<dbReference type="GO" id="GO:0006508">
    <property type="term" value="P:proteolysis"/>
    <property type="evidence" value="ECO:0007669"/>
    <property type="project" value="UniProtKB-KW"/>
</dbReference>
<feature type="binding site" evidence="8">
    <location>
        <position position="64"/>
    </location>
    <ligand>
        <name>Zn(2+)</name>
        <dbReference type="ChEBI" id="CHEBI:29105"/>
        <label>1</label>
    </ligand>
</feature>
<evidence type="ECO:0000256" key="2">
    <source>
        <dbReference type="ARBA" id="ARBA00022438"/>
    </source>
</evidence>
<dbReference type="InterPro" id="IPR051464">
    <property type="entry name" value="Peptidase_M42_aminopept"/>
</dbReference>
<evidence type="ECO:0000256" key="3">
    <source>
        <dbReference type="ARBA" id="ARBA00022670"/>
    </source>
</evidence>
<evidence type="ECO:0000313" key="9">
    <source>
        <dbReference type="EMBL" id="TCP65412.1"/>
    </source>
</evidence>
<feature type="binding site" evidence="8">
    <location>
        <position position="211"/>
    </location>
    <ligand>
        <name>Zn(2+)</name>
        <dbReference type="ChEBI" id="CHEBI:29105"/>
        <label>2</label>
    </ligand>
</feature>
<dbReference type="GO" id="GO:0004177">
    <property type="term" value="F:aminopeptidase activity"/>
    <property type="evidence" value="ECO:0007669"/>
    <property type="project" value="UniProtKB-UniRule"/>
</dbReference>
<organism evidence="9 10">
    <name type="scientific">Baia soyae</name>
    <dbReference type="NCBI Taxonomy" id="1544746"/>
    <lineage>
        <taxon>Bacteria</taxon>
        <taxon>Bacillati</taxon>
        <taxon>Bacillota</taxon>
        <taxon>Bacilli</taxon>
        <taxon>Bacillales</taxon>
        <taxon>Thermoactinomycetaceae</taxon>
        <taxon>Baia</taxon>
    </lineage>
</organism>
<gene>
    <name evidence="9" type="ORF">EDD57_1335</name>
</gene>
<dbReference type="Proteomes" id="UP000294746">
    <property type="component" value="Unassembled WGS sequence"/>
</dbReference>
<dbReference type="PANTHER" id="PTHR32481:SF0">
    <property type="entry name" value="AMINOPEPTIDASE YPDE-RELATED"/>
    <property type="match status" value="1"/>
</dbReference>
<feature type="binding site" evidence="8">
    <location>
        <position position="178"/>
    </location>
    <ligand>
        <name>Zn(2+)</name>
        <dbReference type="ChEBI" id="CHEBI:29105"/>
        <label>2</label>
    </ligand>
</feature>
<dbReference type="AlphaFoldDB" id="A0A4R2RN12"/>
<dbReference type="InterPro" id="IPR023367">
    <property type="entry name" value="Peptidase_M42_dom2"/>
</dbReference>
<evidence type="ECO:0000256" key="8">
    <source>
        <dbReference type="PIRSR" id="PIRSR001123-2"/>
    </source>
</evidence>
<keyword evidence="4 8" id="KW-0479">Metal-binding</keyword>
<keyword evidence="5" id="KW-0378">Hydrolase</keyword>
<dbReference type="PANTHER" id="PTHR32481">
    <property type="entry name" value="AMINOPEPTIDASE"/>
    <property type="match status" value="1"/>
</dbReference>
<comment type="cofactor">
    <cofactor evidence="8">
        <name>a divalent metal cation</name>
        <dbReference type="ChEBI" id="CHEBI:60240"/>
    </cofactor>
    <text evidence="8">Binds 2 divalent metal cations per subunit.</text>
</comment>
<dbReference type="GO" id="GO:0046872">
    <property type="term" value="F:metal ion binding"/>
    <property type="evidence" value="ECO:0007669"/>
    <property type="project" value="UniProtKB-UniRule"/>
</dbReference>
<keyword evidence="10" id="KW-1185">Reference proteome</keyword>
<protein>
    <submittedName>
        <fullName evidence="9">Endoglucanase</fullName>
    </submittedName>
</protein>
<sequence length="357" mass="39422">MMDLLKELTEARGVSGYEQEVRRIMERELRQMNSKMEIKTDNTGSIFGEKQGSSGGPRILLAGHLDEVGFMVSEITSSGYLRFVPLGGWWSQVLLAQRVQIVTENRTFTGVIGSKAPHVLTPEERNKVYPMREMFIDVGAHSDEQLKEWGIKIGDPIIPICPFEILPDDDTILAKALDNRMGCYVALEVLRQMEQESHPNTILAGATVQEEVGLRGATTAPFALEPDVAFAIDVGIAQDGPGMESLTKAKIGKGPLITFLDASMIPNIRLRDLVIETAEKEGIPYQVDTMLGGGTDAGRFHLYKRGLPSLSIGVASRYIHSHASMVSKKDVQDLIRLLVAVTKRLDTEQVKNLTDYL</sequence>
<dbReference type="EMBL" id="SLXV01000033">
    <property type="protein sequence ID" value="TCP65412.1"/>
    <property type="molecule type" value="Genomic_DNA"/>
</dbReference>
<comment type="similarity">
    <text evidence="1 6">Belongs to the peptidase M42 family.</text>
</comment>
<evidence type="ECO:0000256" key="5">
    <source>
        <dbReference type="ARBA" id="ARBA00022801"/>
    </source>
</evidence>
<accession>A0A4R2RN12</accession>
<dbReference type="Gene3D" id="2.40.30.40">
    <property type="entry name" value="Peptidase M42, domain 2"/>
    <property type="match status" value="1"/>
</dbReference>
<feature type="active site" description="Proton acceptor" evidence="7">
    <location>
        <position position="210"/>
    </location>
</feature>
<evidence type="ECO:0000256" key="7">
    <source>
        <dbReference type="PIRSR" id="PIRSR001123-1"/>
    </source>
</evidence>
<dbReference type="Gene3D" id="3.40.630.10">
    <property type="entry name" value="Zn peptidases"/>
    <property type="match status" value="1"/>
</dbReference>
<dbReference type="Pfam" id="PF05343">
    <property type="entry name" value="Peptidase_M42"/>
    <property type="match status" value="1"/>
</dbReference>
<reference evidence="9 10" key="1">
    <citation type="submission" date="2019-03" db="EMBL/GenBank/DDBJ databases">
        <title>Genomic Encyclopedia of Type Strains, Phase IV (KMG-IV): sequencing the most valuable type-strain genomes for metagenomic binning, comparative biology and taxonomic classification.</title>
        <authorList>
            <person name="Goeker M."/>
        </authorList>
    </citation>
    <scope>NUCLEOTIDE SEQUENCE [LARGE SCALE GENOMIC DNA]</scope>
    <source>
        <strain evidence="9 10">DSM 46831</strain>
    </source>
</reference>
<dbReference type="SUPFAM" id="SSF101821">
    <property type="entry name" value="Aminopeptidase/glucanase lid domain"/>
    <property type="match status" value="1"/>
</dbReference>